<proteinExistence type="predicted"/>
<name>A0A2T5GM62_9SPHN</name>
<dbReference type="InterPro" id="IPR038740">
    <property type="entry name" value="BioF2-like_GNAT_dom"/>
</dbReference>
<reference evidence="2 3" key="1">
    <citation type="submission" date="2018-04" db="EMBL/GenBank/DDBJ databases">
        <title>Genomic Encyclopedia of Type Strains, Phase III (KMG-III): the genomes of soil and plant-associated and newly described type strains.</title>
        <authorList>
            <person name="Whitman W."/>
        </authorList>
    </citation>
    <scope>NUCLEOTIDE SEQUENCE [LARGE SCALE GENOMIC DNA]</scope>
    <source>
        <strain evidence="2 3">MA101b</strain>
    </source>
</reference>
<keyword evidence="2" id="KW-0808">Transferase</keyword>
<dbReference type="GO" id="GO:0016740">
    <property type="term" value="F:transferase activity"/>
    <property type="evidence" value="ECO:0007669"/>
    <property type="project" value="UniProtKB-KW"/>
</dbReference>
<gene>
    <name evidence="2" type="ORF">C8J26_2114</name>
</gene>
<evidence type="ECO:0000313" key="3">
    <source>
        <dbReference type="Proteomes" id="UP000244189"/>
    </source>
</evidence>
<organism evidence="2 3">
    <name type="scientific">Sphingomonas aurantiaca</name>
    <dbReference type="NCBI Taxonomy" id="185949"/>
    <lineage>
        <taxon>Bacteria</taxon>
        <taxon>Pseudomonadati</taxon>
        <taxon>Pseudomonadota</taxon>
        <taxon>Alphaproteobacteria</taxon>
        <taxon>Sphingomonadales</taxon>
        <taxon>Sphingomonadaceae</taxon>
        <taxon>Sphingomonas</taxon>
    </lineage>
</organism>
<accession>A0A2T5GM62</accession>
<dbReference type="Proteomes" id="UP000244189">
    <property type="component" value="Unassembled WGS sequence"/>
</dbReference>
<dbReference type="SUPFAM" id="SSF55729">
    <property type="entry name" value="Acyl-CoA N-acyltransferases (Nat)"/>
    <property type="match status" value="1"/>
</dbReference>
<dbReference type="EMBL" id="QAOG01000003">
    <property type="protein sequence ID" value="PTQ60402.1"/>
    <property type="molecule type" value="Genomic_DNA"/>
</dbReference>
<dbReference type="Pfam" id="PF13480">
    <property type="entry name" value="Acetyltransf_6"/>
    <property type="match status" value="1"/>
</dbReference>
<keyword evidence="3" id="KW-1185">Reference proteome</keyword>
<protein>
    <submittedName>
        <fullName evidence="2">CelD/BcsL family acetyltransferase involved in cellulose biosynthesis</fullName>
    </submittedName>
</protein>
<comment type="caution">
    <text evidence="2">The sequence shown here is derived from an EMBL/GenBank/DDBJ whole genome shotgun (WGS) entry which is preliminary data.</text>
</comment>
<dbReference type="InterPro" id="IPR016181">
    <property type="entry name" value="Acyl_CoA_acyltransferase"/>
</dbReference>
<evidence type="ECO:0000313" key="2">
    <source>
        <dbReference type="EMBL" id="PTQ60402.1"/>
    </source>
</evidence>
<evidence type="ECO:0000259" key="1">
    <source>
        <dbReference type="Pfam" id="PF13480"/>
    </source>
</evidence>
<sequence length="364" mass="39324">MSKPMLLADFVRLPPIVRGDVVEGLAAAIDIVAERGAQSHRFLRFGWYAAALAAYGGQARTLVVEQEDAPVLALPFVPLGPRALRLATIPGCYWPFRSFGLALDAGEAALKTALSTLGAHVNGLRIGPVHDDDPAATALIAAARASGWAAIDRPIGQNWSLDLRPAADGQPWPRNSTLRKNRFHEKHLAEHGALDWRFLSGTDWPAAFAGLGAVEQTSWIAHATDRTDMKFTTDGHLAFWQAAVADPVLAGMFRAALLSVEGAPAAFSFDIDTGALLYAIANSYDPRFAKQSPGKLLYWRNLVAAQARGIQRVDWGAGDSGYKQVIGATADAQIRDWILLRPGLPATIGRLLGRLWRRSGQRGR</sequence>
<feature type="domain" description="BioF2-like acetyltransferase" evidence="1">
    <location>
        <begin position="183"/>
        <end position="324"/>
    </location>
</feature>
<dbReference type="RefSeq" id="WP_107957835.1">
    <property type="nucleotide sequence ID" value="NZ_QAOG01000003.1"/>
</dbReference>
<dbReference type="AlphaFoldDB" id="A0A2T5GM62"/>